<protein>
    <submittedName>
        <fullName evidence="1">Uncharacterized protein</fullName>
    </submittedName>
</protein>
<gene>
    <name evidence="1" type="ORF">GNF81_06145</name>
</gene>
<name>A0AAW9IQC7_CLOPF</name>
<dbReference type="AlphaFoldDB" id="A0AAW9IQC7"/>
<sequence>MNNFEIIQEKLKDIKKNDSEVKDVKELINVLANNKLSVRNQLVIFEDIFSLIDIWPGLDVSKVKINEIVNLLIKEVLRVSKQKEEGNE</sequence>
<comment type="caution">
    <text evidence="1">The sequence shown here is derived from an EMBL/GenBank/DDBJ whole genome shotgun (WGS) entry which is preliminary data.</text>
</comment>
<dbReference type="EMBL" id="WNVG01000014">
    <property type="protein sequence ID" value="MDZ5032381.1"/>
    <property type="molecule type" value="Genomic_DNA"/>
</dbReference>
<accession>A0AAW9IQC7</accession>
<dbReference type="RefSeq" id="WP_087327685.1">
    <property type="nucleotide sequence ID" value="NZ_CABPRK010000007.1"/>
</dbReference>
<dbReference type="Proteomes" id="UP001289066">
    <property type="component" value="Unassembled WGS sequence"/>
</dbReference>
<evidence type="ECO:0000313" key="1">
    <source>
        <dbReference type="EMBL" id="MDZ5032381.1"/>
    </source>
</evidence>
<proteinExistence type="predicted"/>
<reference evidence="1" key="1">
    <citation type="submission" date="2019-11" db="EMBL/GenBank/DDBJ databases">
        <title>Characterization of Clostridium perfringens isolates from swine manure treated agricultural soils.</title>
        <authorList>
            <person name="Wushke S.T."/>
        </authorList>
    </citation>
    <scope>NUCLEOTIDE SEQUENCE</scope>
    <source>
        <strain evidence="1">X15</strain>
    </source>
</reference>
<evidence type="ECO:0000313" key="2">
    <source>
        <dbReference type="Proteomes" id="UP001289066"/>
    </source>
</evidence>
<organism evidence="1 2">
    <name type="scientific">Clostridium perfringens</name>
    <dbReference type="NCBI Taxonomy" id="1502"/>
    <lineage>
        <taxon>Bacteria</taxon>
        <taxon>Bacillati</taxon>
        <taxon>Bacillota</taxon>
        <taxon>Clostridia</taxon>
        <taxon>Eubacteriales</taxon>
        <taxon>Clostridiaceae</taxon>
        <taxon>Clostridium</taxon>
    </lineage>
</organism>